<feature type="compositionally biased region" description="Low complexity" evidence="1">
    <location>
        <begin position="488"/>
        <end position="498"/>
    </location>
</feature>
<comment type="caution">
    <text evidence="2">The sequence shown here is derived from an EMBL/GenBank/DDBJ whole genome shotgun (WGS) entry which is preliminary data.</text>
</comment>
<reference evidence="2 3" key="1">
    <citation type="submission" date="2016-03" db="EMBL/GenBank/DDBJ databases">
        <title>EvidentialGene: Evidence-directed Construction of Genes on Genomes.</title>
        <authorList>
            <person name="Gilbert D.G."/>
            <person name="Choi J.-H."/>
            <person name="Mockaitis K."/>
            <person name="Colbourne J."/>
            <person name="Pfrender M."/>
        </authorList>
    </citation>
    <scope>NUCLEOTIDE SEQUENCE [LARGE SCALE GENOMIC DNA]</scope>
    <source>
        <strain evidence="2 3">Xinb3</strain>
        <tissue evidence="2">Complete organism</tissue>
    </source>
</reference>
<feature type="compositionally biased region" description="Polar residues" evidence="1">
    <location>
        <begin position="448"/>
        <end position="468"/>
    </location>
</feature>
<dbReference type="AlphaFoldDB" id="A0A162P367"/>
<feature type="region of interest" description="Disordered" evidence="1">
    <location>
        <begin position="346"/>
        <end position="395"/>
    </location>
</feature>
<gene>
    <name evidence="2" type="ORF">APZ42_015010</name>
</gene>
<accession>A0A162P367</accession>
<feature type="region of interest" description="Disordered" evidence="1">
    <location>
        <begin position="488"/>
        <end position="573"/>
    </location>
</feature>
<feature type="compositionally biased region" description="Polar residues" evidence="1">
    <location>
        <begin position="543"/>
        <end position="553"/>
    </location>
</feature>
<proteinExistence type="predicted"/>
<feature type="compositionally biased region" description="Basic residues" evidence="1">
    <location>
        <begin position="555"/>
        <end position="566"/>
    </location>
</feature>
<feature type="compositionally biased region" description="Polar residues" evidence="1">
    <location>
        <begin position="499"/>
        <end position="516"/>
    </location>
</feature>
<evidence type="ECO:0000256" key="1">
    <source>
        <dbReference type="SAM" id="MobiDB-lite"/>
    </source>
</evidence>
<name>A0A162P367_9CRUS</name>
<dbReference type="OrthoDB" id="10522517at2759"/>
<evidence type="ECO:0000313" key="2">
    <source>
        <dbReference type="EMBL" id="KZS18478.1"/>
    </source>
</evidence>
<protein>
    <submittedName>
        <fullName evidence="2">Uncharacterized protein</fullName>
    </submittedName>
</protein>
<sequence>MESLYDVDPSEAPNNAKEKGKKNKKLVKKGFINYKIKKSYSKDIHSSSISTNKSRWERLLFLAYQLARDAGVELLLFGYFPNDMVGSCGSWSFGKITKLLKKKPDTTKYYNYWETFFSLIEAQRQNKETFDVEKCHEAATFNFFASENMDSDGASDVENESEDADVEKESEDADVEKESEDADVKNESEDADMKNESEVEALEEIVIPSDEKNSMETLESVEFESVDQLQRWLNSANATESSVTETEIILTIDPETSTVSFPTSLQNATVTAKTQPPPAFKVPDTRMSSVSVTFDDKATRTLTPTPLATKYPATTPLPTDSSSTPFVSLGAICVNCAAKVSETLPATKDPASSQLPKVFGRAPSAAKAEGTPTLPATKDPATTSPPTNSDLTPSVPLDVTFITSAVKASKTQQATKDPPKTSLTTYSDPVPSVPLDITCGALAAKASKTPQTTKDPASPSLTTDSNPAPSDPLGITCVALAVKASKTQQATKDQATTSLPTDSNPAPAVSATSAIIRNQPPRSHAKKRTITKVLASTPLPAESSPTPSVSATLITKRKQPPLKKAKKTEVEAK</sequence>
<feature type="region of interest" description="Disordered" evidence="1">
    <location>
        <begin position="151"/>
        <end position="198"/>
    </location>
</feature>
<feature type="compositionally biased region" description="Polar residues" evidence="1">
    <location>
        <begin position="409"/>
        <end position="427"/>
    </location>
</feature>
<keyword evidence="3" id="KW-1185">Reference proteome</keyword>
<feature type="compositionally biased region" description="Basic and acidic residues" evidence="1">
    <location>
        <begin position="182"/>
        <end position="197"/>
    </location>
</feature>
<feature type="region of interest" description="Disordered" evidence="1">
    <location>
        <begin position="444"/>
        <end position="472"/>
    </location>
</feature>
<feature type="region of interest" description="Disordered" evidence="1">
    <location>
        <begin position="1"/>
        <end position="23"/>
    </location>
</feature>
<dbReference type="STRING" id="35525.A0A162P367"/>
<dbReference type="EMBL" id="LRGB01000512">
    <property type="protein sequence ID" value="KZS18478.1"/>
    <property type="molecule type" value="Genomic_DNA"/>
</dbReference>
<feature type="region of interest" description="Disordered" evidence="1">
    <location>
        <begin position="407"/>
        <end position="430"/>
    </location>
</feature>
<feature type="compositionally biased region" description="Acidic residues" evidence="1">
    <location>
        <begin position="151"/>
        <end position="181"/>
    </location>
</feature>
<dbReference type="Proteomes" id="UP000076858">
    <property type="component" value="Unassembled WGS sequence"/>
</dbReference>
<organism evidence="2 3">
    <name type="scientific">Daphnia magna</name>
    <dbReference type="NCBI Taxonomy" id="35525"/>
    <lineage>
        <taxon>Eukaryota</taxon>
        <taxon>Metazoa</taxon>
        <taxon>Ecdysozoa</taxon>
        <taxon>Arthropoda</taxon>
        <taxon>Crustacea</taxon>
        <taxon>Branchiopoda</taxon>
        <taxon>Diplostraca</taxon>
        <taxon>Cladocera</taxon>
        <taxon>Anomopoda</taxon>
        <taxon>Daphniidae</taxon>
        <taxon>Daphnia</taxon>
    </lineage>
</organism>
<evidence type="ECO:0000313" key="3">
    <source>
        <dbReference type="Proteomes" id="UP000076858"/>
    </source>
</evidence>
<feature type="compositionally biased region" description="Polar residues" evidence="1">
    <location>
        <begin position="380"/>
        <end position="392"/>
    </location>
</feature>